<dbReference type="Pfam" id="PF13180">
    <property type="entry name" value="PDZ_2"/>
    <property type="match status" value="1"/>
</dbReference>
<dbReference type="EMBL" id="JAFLNC010000002">
    <property type="protein sequence ID" value="MBO0333511.1"/>
    <property type="molecule type" value="Genomic_DNA"/>
</dbReference>
<keyword evidence="6" id="KW-0472">Membrane</keyword>
<evidence type="ECO:0000256" key="1">
    <source>
        <dbReference type="ARBA" id="ARBA00022670"/>
    </source>
</evidence>
<dbReference type="Gene3D" id="2.40.10.120">
    <property type="match status" value="1"/>
</dbReference>
<feature type="domain" description="PDZ" evidence="7">
    <location>
        <begin position="398"/>
        <end position="497"/>
    </location>
</feature>
<evidence type="ECO:0000256" key="4">
    <source>
        <dbReference type="ARBA" id="ARBA00022801"/>
    </source>
</evidence>
<dbReference type="PRINTS" id="PR00834">
    <property type="entry name" value="PROTEASES2C"/>
</dbReference>
<dbReference type="InterPro" id="IPR036034">
    <property type="entry name" value="PDZ_sf"/>
</dbReference>
<keyword evidence="1" id="KW-0645">Protease</keyword>
<keyword evidence="2" id="KW-0732">Signal</keyword>
<gene>
    <name evidence="8" type="ORF">J0X12_07800</name>
</gene>
<keyword evidence="4" id="KW-0378">Hydrolase</keyword>
<dbReference type="NCBIfam" id="TIGR02037">
    <property type="entry name" value="degP_htrA_DO"/>
    <property type="match status" value="1"/>
</dbReference>
<sequence>MDLYNRYSALPKSAEIDARAIADHAQRARKYGAVIISTLTVLTLMTVFSFNVKARPAPDSFADLVEKLSPAVVNISTTQTVKGPSGGFPKLPDGHPFEDFFKEFGNKDKNGEQRERKATSLGSGFVIDAKDGYVITNNHVIDGAEEIKVIFKDGEKLAATVVGTDPKTDIAVLKIDPKEYPLVDVGWGDSDDSRVGDWVLAIGNPYGLGGTVTAGIISARGRDIRSGPYDDYIQTDASINKGNSGGPLFNMDGEVIGINTAIFSQSGGSIGIGFAVPSELAVPVVAQLIEFGKTSRGWLGVVIQPVTEEIAEGLDLKDTDGVLVAGVPEDGPAFKAGVKAGDVILKFNGEKVGEPRELSRLVAESKVGSEVKVELWRSGEIVTKEVTLGELEKAETAMASASPSAPGNSDKVELLGMKLAAINDSMREQFSIGPDVNGVVVTDVDPNSEAAEKGIRPGDIVAEAQLEPVSSPDQMKERIAEIQETDKKSVLLLLKRGDNSRFIALKLNKES</sequence>
<evidence type="ECO:0000256" key="3">
    <source>
        <dbReference type="ARBA" id="ARBA00022737"/>
    </source>
</evidence>
<dbReference type="RefSeq" id="WP_207043889.1">
    <property type="nucleotide sequence ID" value="NZ_JAFLNC010000002.1"/>
</dbReference>
<dbReference type="SUPFAM" id="SSF50156">
    <property type="entry name" value="PDZ domain-like"/>
    <property type="match status" value="2"/>
</dbReference>
<organism evidence="8 9">
    <name type="scientific">Sneathiella sedimenti</name>
    <dbReference type="NCBI Taxonomy" id="2816034"/>
    <lineage>
        <taxon>Bacteria</taxon>
        <taxon>Pseudomonadati</taxon>
        <taxon>Pseudomonadota</taxon>
        <taxon>Alphaproteobacteria</taxon>
        <taxon>Sneathiellales</taxon>
        <taxon>Sneathiellaceae</taxon>
        <taxon>Sneathiella</taxon>
    </lineage>
</organism>
<evidence type="ECO:0000256" key="2">
    <source>
        <dbReference type="ARBA" id="ARBA00022729"/>
    </source>
</evidence>
<keyword evidence="5" id="KW-0720">Serine protease</keyword>
<dbReference type="SMART" id="SM00228">
    <property type="entry name" value="PDZ"/>
    <property type="match status" value="2"/>
</dbReference>
<name>A0ABS3F4U3_9PROT</name>
<reference evidence="8 9" key="1">
    <citation type="submission" date="2021-03" db="EMBL/GenBank/DDBJ databases">
        <title>Sneathiella sp. CAU 1612 isolated from Kang Won-do.</title>
        <authorList>
            <person name="Kim W."/>
        </authorList>
    </citation>
    <scope>NUCLEOTIDE SEQUENCE [LARGE SCALE GENOMIC DNA]</scope>
    <source>
        <strain evidence="8 9">CAU 1612</strain>
    </source>
</reference>
<evidence type="ECO:0000313" key="9">
    <source>
        <dbReference type="Proteomes" id="UP000664761"/>
    </source>
</evidence>
<keyword evidence="3" id="KW-0677">Repeat</keyword>
<dbReference type="SUPFAM" id="SSF50494">
    <property type="entry name" value="Trypsin-like serine proteases"/>
    <property type="match status" value="1"/>
</dbReference>
<dbReference type="PROSITE" id="PS50106">
    <property type="entry name" value="PDZ"/>
    <property type="match status" value="2"/>
</dbReference>
<dbReference type="InterPro" id="IPR011782">
    <property type="entry name" value="Pept_S1C_Do"/>
</dbReference>
<comment type="caution">
    <text evidence="8">The sequence shown here is derived from an EMBL/GenBank/DDBJ whole genome shotgun (WGS) entry which is preliminary data.</text>
</comment>
<proteinExistence type="predicted"/>
<protein>
    <submittedName>
        <fullName evidence="8">DegQ family serine endoprotease</fullName>
    </submittedName>
</protein>
<evidence type="ECO:0000313" key="8">
    <source>
        <dbReference type="EMBL" id="MBO0333511.1"/>
    </source>
</evidence>
<dbReference type="InterPro" id="IPR051201">
    <property type="entry name" value="Chloro_Bact_Ser_Proteases"/>
</dbReference>
<evidence type="ECO:0000259" key="7">
    <source>
        <dbReference type="PROSITE" id="PS50106"/>
    </source>
</evidence>
<dbReference type="InterPro" id="IPR009003">
    <property type="entry name" value="Peptidase_S1_PA"/>
</dbReference>
<feature type="domain" description="PDZ" evidence="7">
    <location>
        <begin position="288"/>
        <end position="352"/>
    </location>
</feature>
<dbReference type="PANTHER" id="PTHR43343">
    <property type="entry name" value="PEPTIDASE S12"/>
    <property type="match status" value="1"/>
</dbReference>
<keyword evidence="9" id="KW-1185">Reference proteome</keyword>
<evidence type="ECO:0000256" key="5">
    <source>
        <dbReference type="ARBA" id="ARBA00022825"/>
    </source>
</evidence>
<dbReference type="CDD" id="cd10839">
    <property type="entry name" value="cpPDZ1_DegP-like"/>
    <property type="match status" value="1"/>
</dbReference>
<dbReference type="InterPro" id="IPR001478">
    <property type="entry name" value="PDZ"/>
</dbReference>
<accession>A0ABS3F4U3</accession>
<dbReference type="Proteomes" id="UP000664761">
    <property type="component" value="Unassembled WGS sequence"/>
</dbReference>
<dbReference type="InterPro" id="IPR001940">
    <property type="entry name" value="Peptidase_S1C"/>
</dbReference>
<evidence type="ECO:0000256" key="6">
    <source>
        <dbReference type="SAM" id="Phobius"/>
    </source>
</evidence>
<dbReference type="PANTHER" id="PTHR43343:SF3">
    <property type="entry name" value="PROTEASE DO-LIKE 8, CHLOROPLASTIC"/>
    <property type="match status" value="1"/>
</dbReference>
<dbReference type="Pfam" id="PF13365">
    <property type="entry name" value="Trypsin_2"/>
    <property type="match status" value="1"/>
</dbReference>
<keyword evidence="6" id="KW-0812">Transmembrane</keyword>
<feature type="transmembrane region" description="Helical" evidence="6">
    <location>
        <begin position="31"/>
        <end position="50"/>
    </location>
</feature>
<keyword evidence="6" id="KW-1133">Transmembrane helix</keyword>
<dbReference type="Gene3D" id="2.30.42.10">
    <property type="match status" value="2"/>
</dbReference>